<dbReference type="InterPro" id="IPR036318">
    <property type="entry name" value="FAD-bd_PCMH-like_sf"/>
</dbReference>
<dbReference type="OrthoDB" id="9774454at2"/>
<dbReference type="Gene3D" id="3.30.390.50">
    <property type="entry name" value="CO dehydrogenase flavoprotein, C-terminal domain"/>
    <property type="match status" value="1"/>
</dbReference>
<dbReference type="InterPro" id="IPR002346">
    <property type="entry name" value="Mopterin_DH_FAD-bd"/>
</dbReference>
<dbReference type="SMART" id="SM01092">
    <property type="entry name" value="CO_deh_flav_C"/>
    <property type="match status" value="1"/>
</dbReference>
<evidence type="ECO:0000256" key="2">
    <source>
        <dbReference type="ARBA" id="ARBA00022827"/>
    </source>
</evidence>
<dbReference type="PROSITE" id="PS51387">
    <property type="entry name" value="FAD_PCMH"/>
    <property type="match status" value="1"/>
</dbReference>
<evidence type="ECO:0000313" key="6">
    <source>
        <dbReference type="Proteomes" id="UP000284219"/>
    </source>
</evidence>
<dbReference type="SUPFAM" id="SSF55447">
    <property type="entry name" value="CO dehydrogenase flavoprotein C-terminal domain-like"/>
    <property type="match status" value="1"/>
</dbReference>
<dbReference type="InterPro" id="IPR016169">
    <property type="entry name" value="FAD-bd_PCMH_sub2"/>
</dbReference>
<evidence type="ECO:0000256" key="1">
    <source>
        <dbReference type="ARBA" id="ARBA00022630"/>
    </source>
</evidence>
<evidence type="ECO:0000259" key="4">
    <source>
        <dbReference type="PROSITE" id="PS51387"/>
    </source>
</evidence>
<dbReference type="InterPro" id="IPR005107">
    <property type="entry name" value="CO_DH_flav_C"/>
</dbReference>
<protein>
    <submittedName>
        <fullName evidence="5">Xanthine dehydrogenase</fullName>
    </submittedName>
</protein>
<sequence>MIAFDFAYYRPESIEQAVQTFQNYHERGKEVVYYNGGTEFITFARKNKIKADVIVDLKGISACHVMGQQGDQLTFGSSIPLNQLVESNHFPLLAKTAQKIADHTSRNKITLGGNLNSRLMYREAILPLLLAEAQLKVAGREGEVDLPIQEVFDQKLNLNPCQFIIQASVDRSFAKLPFVSIKRTMRSKVDYPLVSVAAVVKQKKIRAAFSGICAYPFRCSKIEDILNDSAQSVEQKIEQTIMKLPTPIVDDLRGSSDYRAFVFKHVLTDMLETLEWAKK</sequence>
<dbReference type="SUPFAM" id="SSF56176">
    <property type="entry name" value="FAD-binding/transporter-associated domain-like"/>
    <property type="match status" value="1"/>
</dbReference>
<dbReference type="InterPro" id="IPR016167">
    <property type="entry name" value="FAD-bd_PCMH_sub1"/>
</dbReference>
<accession>A0A419SLV5</accession>
<dbReference type="RefSeq" id="WP_120188813.1">
    <property type="nucleotide sequence ID" value="NZ_MCHY01000007.1"/>
</dbReference>
<keyword evidence="1" id="KW-0285">Flavoprotein</keyword>
<keyword evidence="3" id="KW-0560">Oxidoreductase</keyword>
<dbReference type="AlphaFoldDB" id="A0A419SLV5"/>
<reference evidence="5 6" key="1">
    <citation type="submission" date="2016-08" db="EMBL/GenBank/DDBJ databases">
        <title>Novel Firmicute Genomes.</title>
        <authorList>
            <person name="Poppleton D.I."/>
            <person name="Gribaldo S."/>
        </authorList>
    </citation>
    <scope>NUCLEOTIDE SEQUENCE [LARGE SCALE GENOMIC DNA]</scope>
    <source>
        <strain evidence="5 6">RAOx-1</strain>
    </source>
</reference>
<dbReference type="GO" id="GO:0016491">
    <property type="term" value="F:oxidoreductase activity"/>
    <property type="evidence" value="ECO:0007669"/>
    <property type="project" value="UniProtKB-KW"/>
</dbReference>
<dbReference type="Gene3D" id="3.30.43.10">
    <property type="entry name" value="Uridine Diphospho-n-acetylenolpyruvylglucosamine Reductase, domain 2"/>
    <property type="match status" value="1"/>
</dbReference>
<keyword evidence="2" id="KW-0274">FAD</keyword>
<keyword evidence="6" id="KW-1185">Reference proteome</keyword>
<dbReference type="InterPro" id="IPR051312">
    <property type="entry name" value="Diverse_Substr_Oxidored"/>
</dbReference>
<proteinExistence type="predicted"/>
<dbReference type="Pfam" id="PF00941">
    <property type="entry name" value="FAD_binding_5"/>
    <property type="match status" value="1"/>
</dbReference>
<feature type="domain" description="FAD-binding PCMH-type" evidence="4">
    <location>
        <begin position="1"/>
        <end position="174"/>
    </location>
</feature>
<dbReference type="InterPro" id="IPR036683">
    <property type="entry name" value="CO_DH_flav_C_dom_sf"/>
</dbReference>
<dbReference type="InterPro" id="IPR016166">
    <property type="entry name" value="FAD-bd_PCMH"/>
</dbReference>
<name>A0A419SLV5_9BACL</name>
<dbReference type="GO" id="GO:0071949">
    <property type="term" value="F:FAD binding"/>
    <property type="evidence" value="ECO:0007669"/>
    <property type="project" value="InterPro"/>
</dbReference>
<comment type="caution">
    <text evidence="5">The sequence shown here is derived from an EMBL/GenBank/DDBJ whole genome shotgun (WGS) entry which is preliminary data.</text>
</comment>
<dbReference type="Gene3D" id="3.30.465.10">
    <property type="match status" value="1"/>
</dbReference>
<gene>
    <name evidence="5" type="ORF">BEP19_03935</name>
</gene>
<dbReference type="PANTHER" id="PTHR42659:SF2">
    <property type="entry name" value="XANTHINE DEHYDROGENASE SUBUNIT C-RELATED"/>
    <property type="match status" value="1"/>
</dbReference>
<dbReference type="PANTHER" id="PTHR42659">
    <property type="entry name" value="XANTHINE DEHYDROGENASE SUBUNIT C-RELATED"/>
    <property type="match status" value="1"/>
</dbReference>
<dbReference type="EMBL" id="MCHY01000007">
    <property type="protein sequence ID" value="RKD24995.1"/>
    <property type="molecule type" value="Genomic_DNA"/>
</dbReference>
<evidence type="ECO:0000313" key="5">
    <source>
        <dbReference type="EMBL" id="RKD24995.1"/>
    </source>
</evidence>
<dbReference type="Proteomes" id="UP000284219">
    <property type="component" value="Unassembled WGS sequence"/>
</dbReference>
<organism evidence="5 6">
    <name type="scientific">Ammoniphilus oxalaticus</name>
    <dbReference type="NCBI Taxonomy" id="66863"/>
    <lineage>
        <taxon>Bacteria</taxon>
        <taxon>Bacillati</taxon>
        <taxon>Bacillota</taxon>
        <taxon>Bacilli</taxon>
        <taxon>Bacillales</taxon>
        <taxon>Paenibacillaceae</taxon>
        <taxon>Aneurinibacillus group</taxon>
        <taxon>Ammoniphilus</taxon>
    </lineage>
</organism>
<evidence type="ECO:0000256" key="3">
    <source>
        <dbReference type="ARBA" id="ARBA00023002"/>
    </source>
</evidence>